<protein>
    <submittedName>
        <fullName evidence="2">Oidioi.mRNA.OKI2018_I69.chr1.g2937.t1.cds</fullName>
    </submittedName>
</protein>
<name>A0ABN7T1S8_OIKDI</name>
<organism evidence="2 3">
    <name type="scientific">Oikopleura dioica</name>
    <name type="common">Tunicate</name>
    <dbReference type="NCBI Taxonomy" id="34765"/>
    <lineage>
        <taxon>Eukaryota</taxon>
        <taxon>Metazoa</taxon>
        <taxon>Chordata</taxon>
        <taxon>Tunicata</taxon>
        <taxon>Appendicularia</taxon>
        <taxon>Copelata</taxon>
        <taxon>Oikopleuridae</taxon>
        <taxon>Oikopleura</taxon>
    </lineage>
</organism>
<sequence length="81" mass="9004">MRSRSSLSVEELREITQKMNLSTSMQAKTAPKKTPFGRSYSAPVDLQAHAQRRAAPAQFRLMLVTDLPAQPAPLDHTRTAL</sequence>
<dbReference type="Proteomes" id="UP001158576">
    <property type="component" value="Chromosome 1"/>
</dbReference>
<feature type="region of interest" description="Disordered" evidence="1">
    <location>
        <begin position="21"/>
        <end position="40"/>
    </location>
</feature>
<gene>
    <name evidence="2" type="ORF">OKIOD_LOCUS11702</name>
</gene>
<proteinExistence type="predicted"/>
<evidence type="ECO:0000313" key="3">
    <source>
        <dbReference type="Proteomes" id="UP001158576"/>
    </source>
</evidence>
<evidence type="ECO:0000256" key="1">
    <source>
        <dbReference type="SAM" id="MobiDB-lite"/>
    </source>
</evidence>
<keyword evidence="3" id="KW-1185">Reference proteome</keyword>
<accession>A0ABN7T1S8</accession>
<reference evidence="2 3" key="1">
    <citation type="submission" date="2021-04" db="EMBL/GenBank/DDBJ databases">
        <authorList>
            <person name="Bliznina A."/>
        </authorList>
    </citation>
    <scope>NUCLEOTIDE SEQUENCE [LARGE SCALE GENOMIC DNA]</scope>
</reference>
<evidence type="ECO:0000313" key="2">
    <source>
        <dbReference type="EMBL" id="CAG5106650.1"/>
    </source>
</evidence>
<dbReference type="EMBL" id="OU015566">
    <property type="protein sequence ID" value="CAG5106650.1"/>
    <property type="molecule type" value="Genomic_DNA"/>
</dbReference>